<dbReference type="VEuPathDB" id="HostDB:ENSMMUG00000049870"/>
<evidence type="ECO:0000313" key="3">
    <source>
        <dbReference type="Proteomes" id="UP000006718"/>
    </source>
</evidence>
<proteinExistence type="predicted"/>
<name>A0A5F8AFI6_MACMU</name>
<dbReference type="Bgee" id="ENSMMUG00000049870">
    <property type="expression patterns" value="Expressed in lung and 5 other cell types or tissues"/>
</dbReference>
<organism evidence="2 3">
    <name type="scientific">Macaca mulatta</name>
    <name type="common">Rhesus macaque</name>
    <dbReference type="NCBI Taxonomy" id="9544"/>
    <lineage>
        <taxon>Eukaryota</taxon>
        <taxon>Metazoa</taxon>
        <taxon>Chordata</taxon>
        <taxon>Craniata</taxon>
        <taxon>Vertebrata</taxon>
        <taxon>Euteleostomi</taxon>
        <taxon>Mammalia</taxon>
        <taxon>Eutheria</taxon>
        <taxon>Euarchontoglires</taxon>
        <taxon>Primates</taxon>
        <taxon>Haplorrhini</taxon>
        <taxon>Catarrhini</taxon>
        <taxon>Cercopithecidae</taxon>
        <taxon>Cercopithecinae</taxon>
        <taxon>Macaca</taxon>
    </lineage>
</organism>
<feature type="signal peptide" evidence="1">
    <location>
        <begin position="1"/>
        <end position="17"/>
    </location>
</feature>
<dbReference type="PANTHER" id="PTHR12138:SF152">
    <property type="entry name" value="C2H2-TYPE DOMAIN-CONTAINING PROTEIN"/>
    <property type="match status" value="1"/>
</dbReference>
<evidence type="ECO:0000313" key="2">
    <source>
        <dbReference type="Ensembl" id="ENSMMUP00000076634.1"/>
    </source>
</evidence>
<keyword evidence="3" id="KW-1185">Reference proteome</keyword>
<dbReference type="AlphaFoldDB" id="A0A5F8AFI6"/>
<feature type="chain" id="PRO_5023879268" evidence="1">
    <location>
        <begin position="18"/>
        <end position="110"/>
    </location>
</feature>
<reference evidence="2" key="3">
    <citation type="submission" date="2025-08" db="UniProtKB">
        <authorList>
            <consortium name="Ensembl"/>
        </authorList>
    </citation>
    <scope>IDENTIFICATION</scope>
    <source>
        <strain evidence="2">17573</strain>
    </source>
</reference>
<protein>
    <submittedName>
        <fullName evidence="2">Uncharacterized protein</fullName>
    </submittedName>
</protein>
<dbReference type="PRINTS" id="PR02045">
    <property type="entry name" value="F138DOMAIN"/>
</dbReference>
<dbReference type="Proteomes" id="UP000006718">
    <property type="component" value="Chromosome 2"/>
</dbReference>
<reference evidence="2" key="4">
    <citation type="submission" date="2025-09" db="UniProtKB">
        <authorList>
            <consortium name="Ensembl"/>
        </authorList>
    </citation>
    <scope>IDENTIFICATION</scope>
    <source>
        <strain evidence="2">17573</strain>
    </source>
</reference>
<dbReference type="PANTHER" id="PTHR12138">
    <property type="entry name" value="PRIMATE-EXPANDED PROTEIN FAMILY"/>
    <property type="match status" value="1"/>
</dbReference>
<keyword evidence="1" id="KW-0732">Signal</keyword>
<reference evidence="3" key="1">
    <citation type="journal article" date="2007" name="Science">
        <title>Evolutionary and biomedical insights from the rhesus macaque genome.</title>
        <authorList>
            <person name="Gibbs R.A."/>
            <person name="Rogers J."/>
            <person name="Katze M.G."/>
            <person name="Bumgarner R."/>
            <person name="Weinstock G.M."/>
            <person name="Mardis E.R."/>
            <person name="Remington K.A."/>
            <person name="Strausberg R.L."/>
            <person name="Venter J.C."/>
            <person name="Wilson R.K."/>
            <person name="Batzer M.A."/>
            <person name="Bustamante C.D."/>
            <person name="Eichler E.E."/>
            <person name="Hahn M.W."/>
            <person name="Hardison R.C."/>
            <person name="Makova K.D."/>
            <person name="Miller W."/>
            <person name="Milosavljevic A."/>
            <person name="Palermo R.E."/>
            <person name="Siepel A."/>
            <person name="Sikela J.M."/>
            <person name="Attaway T."/>
            <person name="Bell S."/>
            <person name="Bernard K.E."/>
            <person name="Buhay C.J."/>
            <person name="Chandrabose M.N."/>
            <person name="Dao M."/>
            <person name="Davis C."/>
            <person name="Delehaunty K.D."/>
            <person name="Ding Y."/>
            <person name="Dinh H.H."/>
            <person name="Dugan-Rocha S."/>
            <person name="Fulton L.A."/>
            <person name="Gabisi R.A."/>
            <person name="Garner T.T."/>
            <person name="Godfrey J."/>
            <person name="Hawes A.C."/>
            <person name="Hernandez J."/>
            <person name="Hines S."/>
            <person name="Holder M."/>
            <person name="Hume J."/>
            <person name="Jhangiani S.N."/>
            <person name="Joshi V."/>
            <person name="Khan Z.M."/>
            <person name="Kirkness E.F."/>
            <person name="Cree A."/>
            <person name="Fowler R.G."/>
            <person name="Lee S."/>
            <person name="Lewis L.R."/>
            <person name="Li Z."/>
            <person name="Liu Y.-S."/>
            <person name="Moore S.M."/>
            <person name="Muzny D."/>
            <person name="Nazareth L.V."/>
            <person name="Ngo D.N."/>
            <person name="Okwuonu G.O."/>
            <person name="Pai G."/>
            <person name="Parker D."/>
            <person name="Paul H.A."/>
            <person name="Pfannkoch C."/>
            <person name="Pohl C.S."/>
            <person name="Rogers Y.-H.C."/>
            <person name="Ruiz S.J."/>
            <person name="Sabo A."/>
            <person name="Santibanez J."/>
            <person name="Schneider B.W."/>
            <person name="Smith S.M."/>
            <person name="Sodergren E."/>
            <person name="Svatek A.F."/>
            <person name="Utterback T.R."/>
            <person name="Vattathil S."/>
            <person name="Warren W."/>
            <person name="White C.S."/>
            <person name="Chinwalla A.T."/>
            <person name="Feng Y."/>
            <person name="Halpern A.L."/>
            <person name="Hillier L.W."/>
            <person name="Huang X."/>
            <person name="Minx P."/>
            <person name="Nelson J.O."/>
            <person name="Pepin K.H."/>
            <person name="Qin X."/>
            <person name="Sutton G.G."/>
            <person name="Venter E."/>
            <person name="Walenz B.P."/>
            <person name="Wallis J.W."/>
            <person name="Worley K.C."/>
            <person name="Yang S.-P."/>
            <person name="Jones S.M."/>
            <person name="Marra M.A."/>
            <person name="Rocchi M."/>
            <person name="Schein J.E."/>
            <person name="Baertsch R."/>
            <person name="Clarke L."/>
            <person name="Csuros M."/>
            <person name="Glasscock J."/>
            <person name="Harris R.A."/>
            <person name="Havlak P."/>
            <person name="Jackson A.R."/>
            <person name="Jiang H."/>
            <person name="Liu Y."/>
            <person name="Messina D.N."/>
            <person name="Shen Y."/>
            <person name="Song H.X.-Z."/>
            <person name="Wylie T."/>
            <person name="Zhang L."/>
            <person name="Birney E."/>
            <person name="Han K."/>
            <person name="Konkel M.K."/>
            <person name="Lee J."/>
            <person name="Smit A.F.A."/>
            <person name="Ullmer B."/>
            <person name="Wang H."/>
            <person name="Xing J."/>
            <person name="Burhans R."/>
            <person name="Cheng Z."/>
            <person name="Karro J.E."/>
            <person name="Ma J."/>
            <person name="Raney B."/>
            <person name="She X."/>
            <person name="Cox M.J."/>
            <person name="Demuth J.P."/>
            <person name="Dumas L.J."/>
            <person name="Han S.-G."/>
            <person name="Hopkins J."/>
            <person name="Karimpour-Fard A."/>
            <person name="Kim Y.H."/>
            <person name="Pollack J.R."/>
            <person name="Vinar T."/>
            <person name="Addo-Quaye C."/>
            <person name="Degenhardt J."/>
            <person name="Denby A."/>
            <person name="Hubisz M.J."/>
            <person name="Indap A."/>
            <person name="Kosiol C."/>
            <person name="Lahn B.T."/>
            <person name="Lawson H.A."/>
            <person name="Marklein A."/>
            <person name="Nielsen R."/>
            <person name="Vallender E.J."/>
            <person name="Clark A.G."/>
            <person name="Ferguson B."/>
            <person name="Hernandez R.D."/>
            <person name="Hirani K."/>
            <person name="Kehrer-Sawatzki H."/>
            <person name="Kolb J."/>
            <person name="Patil S."/>
            <person name="Pu L.-L."/>
            <person name="Ren Y."/>
            <person name="Smith D.G."/>
            <person name="Wheeler D.A."/>
            <person name="Schenck I."/>
            <person name="Ball E.V."/>
            <person name="Chen R."/>
            <person name="Cooper D.N."/>
            <person name="Giardine B."/>
            <person name="Hsu F."/>
            <person name="Kent W.J."/>
            <person name="Lesk A."/>
            <person name="Nelson D.L."/>
            <person name="O'brien W.E."/>
            <person name="Pruefer K."/>
            <person name="Stenson P.D."/>
            <person name="Wallace J.C."/>
            <person name="Ke H."/>
            <person name="Liu X.-M."/>
            <person name="Wang P."/>
            <person name="Xiang A.P."/>
            <person name="Yang F."/>
            <person name="Barber G.P."/>
            <person name="Haussler D."/>
            <person name="Karolchik D."/>
            <person name="Kern A.D."/>
            <person name="Kuhn R.M."/>
            <person name="Smith K.E."/>
            <person name="Zwieg A.S."/>
        </authorList>
    </citation>
    <scope>NUCLEOTIDE SEQUENCE [LARGE SCALE GENOMIC DNA]</scope>
    <source>
        <strain evidence="3">17573</strain>
    </source>
</reference>
<reference evidence="2" key="2">
    <citation type="submission" date="2019-01" db="EMBL/GenBank/DDBJ databases">
        <authorList>
            <person name="Graves T."/>
            <person name="Eichler E.E."/>
            <person name="Wilson R.K."/>
        </authorList>
    </citation>
    <scope>NUCLEOTIDE SEQUENCE [LARGE SCALE GENOMIC DNA]</scope>
    <source>
        <strain evidence="2">17573</strain>
    </source>
</reference>
<evidence type="ECO:0000256" key="1">
    <source>
        <dbReference type="SAM" id="SignalP"/>
    </source>
</evidence>
<dbReference type="GeneTree" id="ENSGT01050000245604"/>
<dbReference type="InParanoid" id="A0A5F8AFI6"/>
<accession>A0A5F8AFI6</accession>
<dbReference type="Ensembl" id="ENSMMUT00000107697.1">
    <property type="protein sequence ID" value="ENSMMUP00000076634.1"/>
    <property type="gene ID" value="ENSMMUG00000049870.1"/>
</dbReference>
<sequence>FFFFFWRQGLLCHPGRSAVVQTQLTAVSTFQAQAIFLPQCPQQIAGTTGLHQHVQLIFVFFVEMEFHHVAQADLKLLSSSNPLALVSQSSGISHCAWHECMSHCAWLVHC</sequence>